<dbReference type="InterPro" id="IPR005123">
    <property type="entry name" value="Oxoglu/Fe-dep_dioxygenase_dom"/>
</dbReference>
<dbReference type="Gene3D" id="2.60.120.620">
    <property type="entry name" value="q2cbj1_9rhob like domain"/>
    <property type="match status" value="1"/>
</dbReference>
<dbReference type="PANTHER" id="PTHR35169:SF1">
    <property type="entry name" value="PROLYL 4-HYDROXYLASE ALPHA SUBUNIT FE(2+) 2OG DIOXYGENASE DOMAIN-CONTAINING PROTEIN"/>
    <property type="match status" value="1"/>
</dbReference>
<comment type="similarity">
    <text evidence="1">Belongs to the iron/ascorbate-dependent oxidoreductase family.</text>
</comment>
<keyword evidence="1" id="KW-0408">Iron</keyword>
<dbReference type="PANTHER" id="PTHR35169">
    <property type="entry name" value="FE2OG DIOXYGENASE DOMAIN-CONTAINING PROTEIN"/>
    <property type="match status" value="1"/>
</dbReference>
<dbReference type="InterPro" id="IPR044862">
    <property type="entry name" value="Pro_4_hyd_alph_FE2OG_OXY"/>
</dbReference>
<protein>
    <recommendedName>
        <fullName evidence="2">Fe2OG dioxygenase domain-containing protein</fullName>
    </recommendedName>
</protein>
<keyword evidence="4" id="KW-1185">Reference proteome</keyword>
<evidence type="ECO:0000313" key="4">
    <source>
        <dbReference type="Proteomes" id="UP001445335"/>
    </source>
</evidence>
<comment type="caution">
    <text evidence="3">The sequence shown here is derived from an EMBL/GenBank/DDBJ whole genome shotgun (WGS) entry which is preliminary data.</text>
</comment>
<dbReference type="Proteomes" id="UP001445335">
    <property type="component" value="Unassembled WGS sequence"/>
</dbReference>
<keyword evidence="1" id="KW-0479">Metal-binding</keyword>
<dbReference type="GO" id="GO:0016491">
    <property type="term" value="F:oxidoreductase activity"/>
    <property type="evidence" value="ECO:0007669"/>
    <property type="project" value="UniProtKB-KW"/>
</dbReference>
<dbReference type="GO" id="GO:0046872">
    <property type="term" value="F:metal ion binding"/>
    <property type="evidence" value="ECO:0007669"/>
    <property type="project" value="UniProtKB-KW"/>
</dbReference>
<gene>
    <name evidence="3" type="ORF">WJX81_003308</name>
</gene>
<dbReference type="PROSITE" id="PS51471">
    <property type="entry name" value="FE2OG_OXY"/>
    <property type="match status" value="1"/>
</dbReference>
<evidence type="ECO:0000313" key="3">
    <source>
        <dbReference type="EMBL" id="KAK9822817.1"/>
    </source>
</evidence>
<evidence type="ECO:0000256" key="1">
    <source>
        <dbReference type="RuleBase" id="RU003682"/>
    </source>
</evidence>
<organism evidence="3 4">
    <name type="scientific">Elliptochloris bilobata</name>
    <dbReference type="NCBI Taxonomy" id="381761"/>
    <lineage>
        <taxon>Eukaryota</taxon>
        <taxon>Viridiplantae</taxon>
        <taxon>Chlorophyta</taxon>
        <taxon>core chlorophytes</taxon>
        <taxon>Trebouxiophyceae</taxon>
        <taxon>Trebouxiophyceae incertae sedis</taxon>
        <taxon>Elliptochloris clade</taxon>
        <taxon>Elliptochloris</taxon>
    </lineage>
</organism>
<sequence>MALEFELLRTRPTGWSPADARVVLNARMDARIVPDSGCARLHYAHLVVLDDFVGDIERGALLDLLTAPGWDHGQGPPPSKWERATADGAGLPATWGLTDEALAALAADPPPAMLEVHARLAALFPDAEEREAAPAVSLSDPEGMTDRKVMADAPVRCAAFVGNAAVAGDAFAYHVDADPAAFPDSPWRARFGDYANGARGRPLLVSLLVYLDAAWPRDWGAETLFLDGRTDVGIAVRPKPGRAVLMDQDLLHRVSAPSPAAGSRPRYSLVWKLAFLPRGGAAACLARPEWGPPVSIGSAAHVEQVKRTLKRKAAAEAAAPG</sequence>
<name>A0AAW1QN45_9CHLO</name>
<feature type="domain" description="Fe2OG dioxygenase" evidence="2">
    <location>
        <begin position="150"/>
        <end position="279"/>
    </location>
</feature>
<reference evidence="3 4" key="1">
    <citation type="journal article" date="2024" name="Nat. Commun.">
        <title>Phylogenomics reveals the evolutionary origins of lichenization in chlorophyte algae.</title>
        <authorList>
            <person name="Puginier C."/>
            <person name="Libourel C."/>
            <person name="Otte J."/>
            <person name="Skaloud P."/>
            <person name="Haon M."/>
            <person name="Grisel S."/>
            <person name="Petersen M."/>
            <person name="Berrin J.G."/>
            <person name="Delaux P.M."/>
            <person name="Dal Grande F."/>
            <person name="Keller J."/>
        </authorList>
    </citation>
    <scope>NUCLEOTIDE SEQUENCE [LARGE SCALE GENOMIC DNA]</scope>
    <source>
        <strain evidence="3 4">SAG 245.80</strain>
    </source>
</reference>
<keyword evidence="1" id="KW-0560">Oxidoreductase</keyword>
<proteinExistence type="inferred from homology"/>
<dbReference type="Pfam" id="PF13640">
    <property type="entry name" value="2OG-FeII_Oxy_3"/>
    <property type="match status" value="1"/>
</dbReference>
<evidence type="ECO:0000259" key="2">
    <source>
        <dbReference type="PROSITE" id="PS51471"/>
    </source>
</evidence>
<dbReference type="EMBL" id="JALJOU010000083">
    <property type="protein sequence ID" value="KAK9822817.1"/>
    <property type="molecule type" value="Genomic_DNA"/>
</dbReference>
<accession>A0AAW1QN45</accession>
<dbReference type="AlphaFoldDB" id="A0AAW1QN45"/>